<accession>A0A6A6GJ37</accession>
<name>A0A6A6GJ37_9PEZI</name>
<evidence type="ECO:0000256" key="4">
    <source>
        <dbReference type="RuleBase" id="RU367086"/>
    </source>
</evidence>
<comment type="similarity">
    <text evidence="2 4">Belongs to the RPF2 family.</text>
</comment>
<dbReference type="PANTHER" id="PTHR12728:SF0">
    <property type="entry name" value="RIBOSOME PRODUCTION FACTOR 2 HOMOLOG"/>
    <property type="match status" value="1"/>
</dbReference>
<feature type="domain" description="Brix" evidence="6">
    <location>
        <begin position="28"/>
        <end position="242"/>
    </location>
</feature>
<dbReference type="Pfam" id="PF04427">
    <property type="entry name" value="Brix"/>
    <property type="match status" value="1"/>
</dbReference>
<proteinExistence type="inferred from homology"/>
<reference evidence="8" key="1">
    <citation type="journal article" date="2020" name="Stud. Mycol.">
        <title>101 Dothideomycetes genomes: A test case for predicting lifestyles and emergence of pathogens.</title>
        <authorList>
            <person name="Haridas S."/>
            <person name="Albert R."/>
            <person name="Binder M."/>
            <person name="Bloem J."/>
            <person name="LaButti K."/>
            <person name="Salamov A."/>
            <person name="Andreopoulos B."/>
            <person name="Baker S."/>
            <person name="Barry K."/>
            <person name="Bills G."/>
            <person name="Bluhm B."/>
            <person name="Cannon C."/>
            <person name="Castanera R."/>
            <person name="Culley D."/>
            <person name="Daum C."/>
            <person name="Ezra D."/>
            <person name="Gonzalez J."/>
            <person name="Henrissat B."/>
            <person name="Kuo A."/>
            <person name="Liang C."/>
            <person name="Lipzen A."/>
            <person name="Lutzoni F."/>
            <person name="Magnuson J."/>
            <person name="Mondo S."/>
            <person name="Nolan M."/>
            <person name="Ohm R."/>
            <person name="Pangilinan J."/>
            <person name="Park H.-J."/>
            <person name="Ramirez L."/>
            <person name="Alfaro M."/>
            <person name="Sun H."/>
            <person name="Tritt A."/>
            <person name="Yoshinaga Y."/>
            <person name="Zwiers L.-H."/>
            <person name="Turgeon B."/>
            <person name="Goodwin S."/>
            <person name="Spatafora J."/>
            <person name="Crous P."/>
            <person name="Grigoriev I."/>
        </authorList>
    </citation>
    <scope>NUCLEOTIDE SEQUENCE [LARGE SCALE GENOMIC DNA]</scope>
    <source>
        <strain evidence="8">CECT 20119</strain>
    </source>
</reference>
<dbReference type="SMART" id="SM00879">
    <property type="entry name" value="Brix"/>
    <property type="match status" value="1"/>
</dbReference>
<gene>
    <name evidence="7" type="ORF">BDZ85DRAFT_67110</name>
</gene>
<dbReference type="GO" id="GO:0005730">
    <property type="term" value="C:nucleolus"/>
    <property type="evidence" value="ECO:0007669"/>
    <property type="project" value="UniProtKB-SubCell"/>
</dbReference>
<feature type="compositionally biased region" description="Basic residues" evidence="5">
    <location>
        <begin position="1"/>
        <end position="13"/>
    </location>
</feature>
<dbReference type="GO" id="GO:0000463">
    <property type="term" value="P:maturation of LSU-rRNA from tricistronic rRNA transcript (SSU-rRNA, 5.8S rRNA, LSU-rRNA)"/>
    <property type="evidence" value="ECO:0007669"/>
    <property type="project" value="TreeGrafter"/>
</dbReference>
<dbReference type="PANTHER" id="PTHR12728">
    <property type="entry name" value="BRIX DOMAIN CONTAINING PROTEIN"/>
    <property type="match status" value="1"/>
</dbReference>
<dbReference type="EMBL" id="ML992503">
    <property type="protein sequence ID" value="KAF2225490.1"/>
    <property type="molecule type" value="Genomic_DNA"/>
</dbReference>
<evidence type="ECO:0000256" key="5">
    <source>
        <dbReference type="SAM" id="MobiDB-lite"/>
    </source>
</evidence>
<dbReference type="GO" id="GO:0019843">
    <property type="term" value="F:rRNA binding"/>
    <property type="evidence" value="ECO:0007669"/>
    <property type="project" value="UniProtKB-UniRule"/>
</dbReference>
<evidence type="ECO:0000256" key="1">
    <source>
        <dbReference type="ARBA" id="ARBA00004604"/>
    </source>
</evidence>
<evidence type="ECO:0000256" key="2">
    <source>
        <dbReference type="ARBA" id="ARBA00010782"/>
    </source>
</evidence>
<dbReference type="PROSITE" id="PS50833">
    <property type="entry name" value="BRIX"/>
    <property type="match status" value="1"/>
</dbReference>
<dbReference type="GO" id="GO:0000027">
    <property type="term" value="P:ribosomal large subunit assembly"/>
    <property type="evidence" value="ECO:0007669"/>
    <property type="project" value="InterPro"/>
</dbReference>
<evidence type="ECO:0000313" key="7">
    <source>
        <dbReference type="EMBL" id="KAF2225490.1"/>
    </source>
</evidence>
<dbReference type="OrthoDB" id="407658at2759"/>
<feature type="compositionally biased region" description="Acidic residues" evidence="5">
    <location>
        <begin position="300"/>
        <end position="309"/>
    </location>
</feature>
<feature type="region of interest" description="Disordered" evidence="5">
    <location>
        <begin position="1"/>
        <end position="21"/>
    </location>
</feature>
<keyword evidence="3 4" id="KW-0539">Nucleus</keyword>
<evidence type="ECO:0000256" key="3">
    <source>
        <dbReference type="ARBA" id="ARBA00023242"/>
    </source>
</evidence>
<comment type="subcellular location">
    <subcellularLocation>
        <location evidence="1 4">Nucleus</location>
        <location evidence="1 4">Nucleolus</location>
    </subcellularLocation>
</comment>
<dbReference type="InterPro" id="IPR039770">
    <property type="entry name" value="Rpf2"/>
</dbReference>
<feature type="region of interest" description="Disordered" evidence="5">
    <location>
        <begin position="287"/>
        <end position="319"/>
    </location>
</feature>
<protein>
    <recommendedName>
        <fullName evidence="4">Ribosome production factor 2 homolog</fullName>
    </recommendedName>
    <alternativeName>
        <fullName evidence="4">Ribosome biogenesis protein RPF2 homolog</fullName>
    </alternativeName>
</protein>
<keyword evidence="8" id="KW-1185">Reference proteome</keyword>
<organism evidence="7 8">
    <name type="scientific">Elsinoe ampelina</name>
    <dbReference type="NCBI Taxonomy" id="302913"/>
    <lineage>
        <taxon>Eukaryota</taxon>
        <taxon>Fungi</taxon>
        <taxon>Dikarya</taxon>
        <taxon>Ascomycota</taxon>
        <taxon>Pezizomycotina</taxon>
        <taxon>Dothideomycetes</taxon>
        <taxon>Dothideomycetidae</taxon>
        <taxon>Myriangiales</taxon>
        <taxon>Elsinoaceae</taxon>
        <taxon>Elsinoe</taxon>
    </lineage>
</organism>
<dbReference type="Proteomes" id="UP000799538">
    <property type="component" value="Unassembled WGS sequence"/>
</dbReference>
<evidence type="ECO:0000313" key="8">
    <source>
        <dbReference type="Proteomes" id="UP000799538"/>
    </source>
</evidence>
<sequence length="319" mass="36392">MLRTIKPKNARSKRALEKRAPLASENAKQTLFLRYTTCSELVQLLMTDLISLKQPLCLRFDKKNTIHPFEDASSLEFFSEKNDTSLVVYGSHSKKRPHCLTLARMFDHKVLDMLELLVEPESARTLRQFKGAKPATGLKPLVGFSGTLWEGPEENEYTLARSLLLDLMRGEETWNVDVEGLQYLVHFTVGEQEEGKGKPMIRMRCYMIKTRKSGQKLPRVEVEEMGPRVDFRVGRVKEADKEVWKQAMRKPRGTEEKSRKNIETDLVGDKVGRIHMGKQNLATMQTRKMKGLKRGRDVDETLLSDDGEDGGVALKKAKA</sequence>
<dbReference type="InterPro" id="IPR007109">
    <property type="entry name" value="Brix"/>
</dbReference>
<dbReference type="AlphaFoldDB" id="A0A6A6GJ37"/>
<evidence type="ECO:0000259" key="6">
    <source>
        <dbReference type="PROSITE" id="PS50833"/>
    </source>
</evidence>